<dbReference type="Pfam" id="PF00005">
    <property type="entry name" value="ABC_tran"/>
    <property type="match status" value="1"/>
</dbReference>
<dbReference type="FunFam" id="3.40.50.300:FF:000134">
    <property type="entry name" value="Iron-enterobactin ABC transporter ATP-binding protein"/>
    <property type="match status" value="1"/>
</dbReference>
<keyword evidence="7" id="KW-1185">Reference proteome</keyword>
<feature type="domain" description="ABC transporter" evidence="5">
    <location>
        <begin position="6"/>
        <end position="238"/>
    </location>
</feature>
<dbReference type="InterPro" id="IPR003593">
    <property type="entry name" value="AAA+_ATPase"/>
</dbReference>
<protein>
    <submittedName>
        <fullName evidence="6">ATP-binding cassette domain-containing protein</fullName>
    </submittedName>
</protein>
<evidence type="ECO:0000256" key="4">
    <source>
        <dbReference type="SAM" id="MobiDB-lite"/>
    </source>
</evidence>
<dbReference type="SMART" id="SM00382">
    <property type="entry name" value="AAA"/>
    <property type="match status" value="1"/>
</dbReference>
<dbReference type="PROSITE" id="PS00211">
    <property type="entry name" value="ABC_TRANSPORTER_1"/>
    <property type="match status" value="1"/>
</dbReference>
<dbReference type="PANTHER" id="PTHR42794:SF2">
    <property type="entry name" value="ABC TRANSPORTER ATP-BINDING PROTEIN"/>
    <property type="match status" value="1"/>
</dbReference>
<dbReference type="AlphaFoldDB" id="A0A6G2BHU1"/>
<evidence type="ECO:0000313" key="7">
    <source>
        <dbReference type="Proteomes" id="UP000473014"/>
    </source>
</evidence>
<dbReference type="GO" id="GO:0016887">
    <property type="term" value="F:ATP hydrolysis activity"/>
    <property type="evidence" value="ECO:0007669"/>
    <property type="project" value="InterPro"/>
</dbReference>
<keyword evidence="3 6" id="KW-0067">ATP-binding</keyword>
<reference evidence="6 7" key="1">
    <citation type="submission" date="2019-11" db="EMBL/GenBank/DDBJ databases">
        <authorList>
            <person name="Yuan L."/>
        </authorList>
    </citation>
    <scope>NUCLEOTIDE SEQUENCE [LARGE SCALE GENOMIC DNA]</scope>
    <source>
        <strain evidence="6 7">TRM43335</strain>
    </source>
</reference>
<dbReference type="RefSeq" id="WP_155072495.1">
    <property type="nucleotide sequence ID" value="NZ_WIXO01000001.1"/>
</dbReference>
<evidence type="ECO:0000259" key="5">
    <source>
        <dbReference type="PROSITE" id="PS50893"/>
    </source>
</evidence>
<dbReference type="EMBL" id="WIXO01000001">
    <property type="protein sequence ID" value="MTE21857.1"/>
    <property type="molecule type" value="Genomic_DNA"/>
</dbReference>
<evidence type="ECO:0000313" key="6">
    <source>
        <dbReference type="EMBL" id="MTE21857.1"/>
    </source>
</evidence>
<sequence>MSAAELGVENLTVAAGARRLVREVSLTAAPGETIGLIGPNGSGKSSLLRAVYRVLRPEAGRVLVDGADAWSVPVRRLARTLAAVVQEPGGDLDLTVREVVAMGRTPHKRLLDGDGPDDTRLVEESLALVDAAELADRPFDRLSGGERQRVLIARALTQQPALLVLDEPTNHLDVRHQLAVLGLLRRVPTTVLVALHDLNLAACHCDRLYVLKDGEVVAAGPPRQVLTARLLAEVYGVAGEVTLHPRTGAPHVVFLPEGTTPSVRAGARAGAEAGGDRPPVRVRGPRGGCPSREGT</sequence>
<dbReference type="OrthoDB" id="4318785at2"/>
<dbReference type="SUPFAM" id="SSF52540">
    <property type="entry name" value="P-loop containing nucleoside triphosphate hydrolases"/>
    <property type="match status" value="1"/>
</dbReference>
<dbReference type="InterPro" id="IPR003439">
    <property type="entry name" value="ABC_transporter-like_ATP-bd"/>
</dbReference>
<proteinExistence type="predicted"/>
<dbReference type="InterPro" id="IPR027417">
    <property type="entry name" value="P-loop_NTPase"/>
</dbReference>
<dbReference type="GO" id="GO:0005524">
    <property type="term" value="F:ATP binding"/>
    <property type="evidence" value="ECO:0007669"/>
    <property type="project" value="UniProtKB-KW"/>
</dbReference>
<dbReference type="PROSITE" id="PS50893">
    <property type="entry name" value="ABC_TRANSPORTER_2"/>
    <property type="match status" value="1"/>
</dbReference>
<dbReference type="CDD" id="cd03214">
    <property type="entry name" value="ABC_Iron-Siderophores_B12_Hemin"/>
    <property type="match status" value="1"/>
</dbReference>
<dbReference type="InterPro" id="IPR017871">
    <property type="entry name" value="ABC_transporter-like_CS"/>
</dbReference>
<organism evidence="6 7">
    <name type="scientific">Streptomyces taklimakanensis</name>
    <dbReference type="NCBI Taxonomy" id="2569853"/>
    <lineage>
        <taxon>Bacteria</taxon>
        <taxon>Bacillati</taxon>
        <taxon>Actinomycetota</taxon>
        <taxon>Actinomycetes</taxon>
        <taxon>Kitasatosporales</taxon>
        <taxon>Streptomycetaceae</taxon>
        <taxon>Streptomyces</taxon>
    </lineage>
</organism>
<evidence type="ECO:0000256" key="1">
    <source>
        <dbReference type="ARBA" id="ARBA00022448"/>
    </source>
</evidence>
<dbReference type="PANTHER" id="PTHR42794">
    <property type="entry name" value="HEMIN IMPORT ATP-BINDING PROTEIN HMUV"/>
    <property type="match status" value="1"/>
</dbReference>
<evidence type="ECO:0000256" key="3">
    <source>
        <dbReference type="ARBA" id="ARBA00022840"/>
    </source>
</evidence>
<dbReference type="Proteomes" id="UP000473014">
    <property type="component" value="Unassembled WGS sequence"/>
</dbReference>
<keyword evidence="1" id="KW-0813">Transport</keyword>
<evidence type="ECO:0000256" key="2">
    <source>
        <dbReference type="ARBA" id="ARBA00022741"/>
    </source>
</evidence>
<gene>
    <name evidence="6" type="ORF">F0L17_22625</name>
</gene>
<keyword evidence="2" id="KW-0547">Nucleotide-binding</keyword>
<accession>A0A6G2BHU1</accession>
<comment type="caution">
    <text evidence="6">The sequence shown here is derived from an EMBL/GenBank/DDBJ whole genome shotgun (WGS) entry which is preliminary data.</text>
</comment>
<name>A0A6G2BHU1_9ACTN</name>
<feature type="region of interest" description="Disordered" evidence="4">
    <location>
        <begin position="263"/>
        <end position="295"/>
    </location>
</feature>
<dbReference type="Gene3D" id="3.40.50.300">
    <property type="entry name" value="P-loop containing nucleotide triphosphate hydrolases"/>
    <property type="match status" value="1"/>
</dbReference>